<feature type="region of interest" description="Disordered" evidence="1">
    <location>
        <begin position="147"/>
        <end position="184"/>
    </location>
</feature>
<evidence type="ECO:0000256" key="1">
    <source>
        <dbReference type="SAM" id="MobiDB-lite"/>
    </source>
</evidence>
<feature type="compositionally biased region" description="Basic residues" evidence="1">
    <location>
        <begin position="147"/>
        <end position="160"/>
    </location>
</feature>
<evidence type="ECO:0000313" key="2">
    <source>
        <dbReference type="EMBL" id="KOF84954.1"/>
    </source>
</evidence>
<reference evidence="2" key="1">
    <citation type="submission" date="2015-07" db="EMBL/GenBank/DDBJ databases">
        <title>MeaNS - Measles Nucleotide Surveillance Program.</title>
        <authorList>
            <person name="Tran T."/>
            <person name="Druce J."/>
        </authorList>
    </citation>
    <scope>NUCLEOTIDE SEQUENCE</scope>
    <source>
        <strain evidence="2">UCB-OBI-ISO-001</strain>
        <tissue evidence="2">Gonad</tissue>
    </source>
</reference>
<feature type="compositionally biased region" description="Basic and acidic residues" evidence="1">
    <location>
        <begin position="121"/>
        <end position="131"/>
    </location>
</feature>
<sequence length="209" mass="25651">MSTRDKGYYDILHEKKKTYGIVEVRFVSEEEARKHYTVPLRSAEWALLPTYCSKRAARVRLDRIPPEIDEAWLVAAILYNTEEDAQVLKISRMTEKERGEMWNFHLKARRRKERQRRTTRTRKEGMRSQVRNEHKDCCLQLVRRRKDGRRRDMKVKRKEKQRREYKQQRQRVVRYSRESLRRGNRKELYVTKKCRDRKDNFKNETCNKG</sequence>
<proteinExistence type="predicted"/>
<feature type="compositionally biased region" description="Basic residues" evidence="1">
    <location>
        <begin position="109"/>
        <end position="120"/>
    </location>
</feature>
<gene>
    <name evidence="2" type="ORF">OCBIM_22021078mg</name>
</gene>
<dbReference type="EMBL" id="KQ418998">
    <property type="protein sequence ID" value="KOF84954.1"/>
    <property type="molecule type" value="Genomic_DNA"/>
</dbReference>
<dbReference type="AlphaFoldDB" id="A0A0L8H776"/>
<organism evidence="2">
    <name type="scientific">Octopus bimaculoides</name>
    <name type="common">California two-spotted octopus</name>
    <dbReference type="NCBI Taxonomy" id="37653"/>
    <lineage>
        <taxon>Eukaryota</taxon>
        <taxon>Metazoa</taxon>
        <taxon>Spiralia</taxon>
        <taxon>Lophotrochozoa</taxon>
        <taxon>Mollusca</taxon>
        <taxon>Cephalopoda</taxon>
        <taxon>Coleoidea</taxon>
        <taxon>Octopodiformes</taxon>
        <taxon>Octopoda</taxon>
        <taxon>Incirrata</taxon>
        <taxon>Octopodidae</taxon>
        <taxon>Octopus</taxon>
    </lineage>
</organism>
<protein>
    <submittedName>
        <fullName evidence="2">Uncharacterized protein</fullName>
    </submittedName>
</protein>
<feature type="region of interest" description="Disordered" evidence="1">
    <location>
        <begin position="109"/>
        <end position="131"/>
    </location>
</feature>
<feature type="compositionally biased region" description="Basic and acidic residues" evidence="1">
    <location>
        <begin position="175"/>
        <end position="184"/>
    </location>
</feature>
<accession>A0A0L8H776</accession>
<name>A0A0L8H776_OCTBM</name>